<evidence type="ECO:0000313" key="1">
    <source>
        <dbReference type="EMBL" id="PVU87789.1"/>
    </source>
</evidence>
<dbReference type="EMBL" id="MBFR01000447">
    <property type="protein sequence ID" value="PVU87789.1"/>
    <property type="molecule type" value="Genomic_DNA"/>
</dbReference>
<evidence type="ECO:0008006" key="3">
    <source>
        <dbReference type="Google" id="ProtNLM"/>
    </source>
</evidence>
<dbReference type="STRING" id="133385.A0A2T9Y608"/>
<evidence type="ECO:0000313" key="2">
    <source>
        <dbReference type="Proteomes" id="UP000245383"/>
    </source>
</evidence>
<keyword evidence="2" id="KW-1185">Reference proteome</keyword>
<name>A0A2T9Y608_9FUNG</name>
<dbReference type="OrthoDB" id="2501249at2759"/>
<protein>
    <recommendedName>
        <fullName evidence="3">Ribosomal protein S21</fullName>
    </recommendedName>
</protein>
<gene>
    <name evidence="1" type="ORF">BB561_006181</name>
</gene>
<dbReference type="Proteomes" id="UP000245383">
    <property type="component" value="Unassembled WGS sequence"/>
</dbReference>
<organism evidence="1 2">
    <name type="scientific">Smittium simulii</name>
    <dbReference type="NCBI Taxonomy" id="133385"/>
    <lineage>
        <taxon>Eukaryota</taxon>
        <taxon>Fungi</taxon>
        <taxon>Fungi incertae sedis</taxon>
        <taxon>Zoopagomycota</taxon>
        <taxon>Kickxellomycotina</taxon>
        <taxon>Harpellomycetes</taxon>
        <taxon>Harpellales</taxon>
        <taxon>Legeriomycetaceae</taxon>
        <taxon>Smittium</taxon>
    </lineage>
</organism>
<accession>A0A2T9Y608</accession>
<dbReference type="AlphaFoldDB" id="A0A2T9Y608"/>
<reference evidence="1 2" key="1">
    <citation type="journal article" date="2018" name="MBio">
        <title>Comparative Genomics Reveals the Core Gene Toolbox for the Fungus-Insect Symbiosis.</title>
        <authorList>
            <person name="Wang Y."/>
            <person name="Stata M."/>
            <person name="Wang W."/>
            <person name="Stajich J.E."/>
            <person name="White M.M."/>
            <person name="Moncalvo J.M."/>
        </authorList>
    </citation>
    <scope>NUCLEOTIDE SEQUENCE [LARGE SCALE GENOMIC DNA]</scope>
    <source>
        <strain evidence="1 2">SWE-8-4</strain>
    </source>
</reference>
<sequence length="228" mass="25690">MILKSLNLCSINSKFLARSGNTNFRAFSNSFRIQDSKAPNSGASDSTNINPQPLNNNTLSAHIGQKDFITNILGQAEQPSIPKDRNTEQLNNSIDKKFLGKYNRFSDITRNSMGQSYNQNNYGSQKFMNTPKKQNSDTNSNSIAFNLSLGIDSGRSVAVLGDSPLRAFNNLKNVLNAGNFRKRLFLKRRYEKPFAKRRREASEANARRVKKEVASKVRTVLRMKGWGF</sequence>
<comment type="caution">
    <text evidence="1">The sequence shown here is derived from an EMBL/GenBank/DDBJ whole genome shotgun (WGS) entry which is preliminary data.</text>
</comment>
<proteinExistence type="predicted"/>